<dbReference type="HOGENOM" id="CLU_017028_8_6_9"/>
<evidence type="ECO:0000313" key="8">
    <source>
        <dbReference type="Proteomes" id="UP000007392"/>
    </source>
</evidence>
<dbReference type="PROSITE" id="PS51257">
    <property type="entry name" value="PROKAR_LIPOPROTEIN"/>
    <property type="match status" value="1"/>
</dbReference>
<dbReference type="InterPro" id="IPR039424">
    <property type="entry name" value="SBP_5"/>
</dbReference>
<dbReference type="KEGG" id="pmw:B2K_25245"/>
<evidence type="ECO:0000256" key="5">
    <source>
        <dbReference type="SAM" id="SignalP"/>
    </source>
</evidence>
<dbReference type="Gene3D" id="3.90.76.10">
    <property type="entry name" value="Dipeptide-binding Protein, Domain 1"/>
    <property type="match status" value="1"/>
</dbReference>
<reference evidence="7 8" key="1">
    <citation type="submission" date="2013-06" db="EMBL/GenBank/DDBJ databases">
        <title>Complete genome sequence of Paenibacillus mucilaginosus K02.</title>
        <authorList>
            <person name="Xiao B."/>
            <person name="Sun L."/>
            <person name="Xiao L."/>
            <person name="Lian B."/>
        </authorList>
    </citation>
    <scope>NUCLEOTIDE SEQUENCE [LARGE SCALE GENOMIC DNA]</scope>
    <source>
        <strain evidence="7 8">K02</strain>
    </source>
</reference>
<dbReference type="EMBL" id="CP003422">
    <property type="protein sequence ID" value="AFH63953.1"/>
    <property type="molecule type" value="Genomic_DNA"/>
</dbReference>
<gene>
    <name evidence="7" type="ORF">B2K_25245</name>
</gene>
<dbReference type="Pfam" id="PF00496">
    <property type="entry name" value="SBP_bac_5"/>
    <property type="match status" value="1"/>
</dbReference>
<dbReference type="CDD" id="cd08514">
    <property type="entry name" value="PBP2_AppA_like"/>
    <property type="match status" value="1"/>
</dbReference>
<evidence type="ECO:0000256" key="1">
    <source>
        <dbReference type="ARBA" id="ARBA00005695"/>
    </source>
</evidence>
<accession>I0BNK6</accession>
<dbReference type="GO" id="GO:0043190">
    <property type="term" value="C:ATP-binding cassette (ABC) transporter complex"/>
    <property type="evidence" value="ECO:0007669"/>
    <property type="project" value="InterPro"/>
</dbReference>
<dbReference type="Gene3D" id="3.10.105.10">
    <property type="entry name" value="Dipeptide-binding Protein, Domain 3"/>
    <property type="match status" value="1"/>
</dbReference>
<dbReference type="InterPro" id="IPR000914">
    <property type="entry name" value="SBP_5_dom"/>
</dbReference>
<dbReference type="PATRIC" id="fig|997761.3.peg.5013"/>
<keyword evidence="2" id="KW-0813">Transport</keyword>
<feature type="region of interest" description="Disordered" evidence="4">
    <location>
        <begin position="32"/>
        <end position="51"/>
    </location>
</feature>
<evidence type="ECO:0000313" key="7">
    <source>
        <dbReference type="EMBL" id="AFH63953.1"/>
    </source>
</evidence>
<evidence type="ECO:0000259" key="6">
    <source>
        <dbReference type="Pfam" id="PF00496"/>
    </source>
</evidence>
<name>I0BNK6_9BACL</name>
<organism evidence="7 8">
    <name type="scientific">Paenibacillus mucilaginosus K02</name>
    <dbReference type="NCBI Taxonomy" id="997761"/>
    <lineage>
        <taxon>Bacteria</taxon>
        <taxon>Bacillati</taxon>
        <taxon>Bacillota</taxon>
        <taxon>Bacilli</taxon>
        <taxon>Bacillales</taxon>
        <taxon>Paenibacillaceae</taxon>
        <taxon>Paenibacillus</taxon>
    </lineage>
</organism>
<dbReference type="Proteomes" id="UP000007392">
    <property type="component" value="Chromosome"/>
</dbReference>
<dbReference type="SUPFAM" id="SSF53850">
    <property type="entry name" value="Periplasmic binding protein-like II"/>
    <property type="match status" value="1"/>
</dbReference>
<comment type="similarity">
    <text evidence="1">Belongs to the bacterial solute-binding protein 5 family.</text>
</comment>
<dbReference type="InterPro" id="IPR030678">
    <property type="entry name" value="Peptide/Ni-bd"/>
</dbReference>
<dbReference type="PANTHER" id="PTHR30290">
    <property type="entry name" value="PERIPLASMIC BINDING COMPONENT OF ABC TRANSPORTER"/>
    <property type="match status" value="1"/>
</dbReference>
<proteinExistence type="inferred from homology"/>
<dbReference type="AlphaFoldDB" id="I0BNK6"/>
<feature type="signal peptide" evidence="5">
    <location>
        <begin position="1"/>
        <end position="26"/>
    </location>
</feature>
<dbReference type="GO" id="GO:0015833">
    <property type="term" value="P:peptide transport"/>
    <property type="evidence" value="ECO:0007669"/>
    <property type="project" value="TreeGrafter"/>
</dbReference>
<dbReference type="PANTHER" id="PTHR30290:SF9">
    <property type="entry name" value="OLIGOPEPTIDE-BINDING PROTEIN APPA"/>
    <property type="match status" value="1"/>
</dbReference>
<evidence type="ECO:0000256" key="4">
    <source>
        <dbReference type="SAM" id="MobiDB-lite"/>
    </source>
</evidence>
<feature type="chain" id="PRO_5039398244" evidence="5">
    <location>
        <begin position="27"/>
        <end position="552"/>
    </location>
</feature>
<keyword evidence="3 5" id="KW-0732">Signal</keyword>
<evidence type="ECO:0000256" key="3">
    <source>
        <dbReference type="ARBA" id="ARBA00022729"/>
    </source>
</evidence>
<dbReference type="Gene3D" id="3.40.190.10">
    <property type="entry name" value="Periplasmic binding protein-like II"/>
    <property type="match status" value="1"/>
</dbReference>
<dbReference type="GO" id="GO:1904680">
    <property type="term" value="F:peptide transmembrane transporter activity"/>
    <property type="evidence" value="ECO:0007669"/>
    <property type="project" value="TreeGrafter"/>
</dbReference>
<feature type="domain" description="Solute-binding protein family 5" evidence="6">
    <location>
        <begin position="100"/>
        <end position="463"/>
    </location>
</feature>
<evidence type="ECO:0000256" key="2">
    <source>
        <dbReference type="ARBA" id="ARBA00022448"/>
    </source>
</evidence>
<protein>
    <submittedName>
        <fullName evidence="7">Peptide ABC transporter substrate-binding protein</fullName>
    </submittedName>
</protein>
<dbReference type="FunFam" id="3.10.105.10:FF:000006">
    <property type="entry name" value="Peptide ABC transporter substrate-binding protein"/>
    <property type="match status" value="1"/>
</dbReference>
<dbReference type="PIRSF" id="PIRSF002741">
    <property type="entry name" value="MppA"/>
    <property type="match status" value="1"/>
</dbReference>
<dbReference type="GO" id="GO:0042597">
    <property type="term" value="C:periplasmic space"/>
    <property type="evidence" value="ECO:0007669"/>
    <property type="project" value="UniProtKB-ARBA"/>
</dbReference>
<sequence length="552" mass="61462">MFMKLRSSRPAAALSALLSAAVLLSACTSGENTTAPPAGEQTPPAAEAKKEKTDGGEIIWAYLSDPQGFSDLWATTTTSSEINDLVTSSLYHYSTKQDLDPDLAVGQPTFSEDKKEMTVKIRTDAKYTDGQPVTADDVVFTYNVALSPDYKGPRKGVFEQLAKVEKVDEATIKFTFKQPFASFIDLMAYNILPKHILGETPVKDMDKAPFIKQPVGSGPYKLEEWKQGQYLRLVRNENYYGGKPAVEKVTVKIIPDANSIMAQLQTGEVNASTVPADNLAVIEQYAKTSGKIKLQKGIKSSTYLYVAWNLTNPLFQDKKVRQALTMAIDRQGIVDGVQEGQGVIVHSQTPPTYWSYTENVPKFPFDAEKAKAMLAEAGWKDSDGDTILDKDGKKFEFEMQVNQGNKVREKAVTVIQQQLKKIGISVQPRVVEGSAFSKNFQSKQFESIFYGWNISGDPNPKGIWHSAEIEHGLNTVTYKNPEVDKLIDEDLQTFDTNKRKELLGKIDALIAEDQPYTFLYSPTTTVAYPANLEGFNPARDSLREVEKWYFTK</sequence>